<accession>A0AAX4HBX3</accession>
<proteinExistence type="predicted"/>
<evidence type="ECO:0000313" key="3">
    <source>
        <dbReference type="Proteomes" id="UP001338582"/>
    </source>
</evidence>
<dbReference type="KEGG" id="asau:88173665"/>
<evidence type="ECO:0000313" key="2">
    <source>
        <dbReference type="EMBL" id="WPK25290.1"/>
    </source>
</evidence>
<name>A0AAX4HBX3_9ASCO</name>
<dbReference type="RefSeq" id="XP_062877672.1">
    <property type="nucleotide sequence ID" value="XM_063021602.1"/>
</dbReference>
<dbReference type="EMBL" id="CP138896">
    <property type="protein sequence ID" value="WPK25290.1"/>
    <property type="molecule type" value="Genomic_DNA"/>
</dbReference>
<sequence>MSYLTDYIFVPLEIAQLVSTLLTCRRIRLRKSHLGVLLDLAIYTFVSCLAKTVASLLYLLQLAQEQYVARYPLYYSMPLLFLVSLIGIGSLFYSTMLLHQMLIWRNKETEWSLVCRTTLIGLFGTLAYVLFLYFHRMATINLLDIADYLSFVSALTWACRIIPQVSVNWFYDTFNVLHKYFLHLEILGCLWVLASYWLLGRTGLRWYKMPLNAPLKFLAMVNLSACILLVIEKKMYPSRSLAYHAIPKQEDQC</sequence>
<keyword evidence="1" id="KW-0812">Transmembrane</keyword>
<keyword evidence="1" id="KW-1133">Transmembrane helix</keyword>
<keyword evidence="3" id="KW-1185">Reference proteome</keyword>
<feature type="transmembrane region" description="Helical" evidence="1">
    <location>
        <begin position="72"/>
        <end position="93"/>
    </location>
</feature>
<reference evidence="2 3" key="1">
    <citation type="submission" date="2023-10" db="EMBL/GenBank/DDBJ databases">
        <title>Draft Genome Sequence of Candida saopaulonensis from a very Premature Infant with Sepsis.</title>
        <authorList>
            <person name="Ning Y."/>
            <person name="Dai R."/>
            <person name="Xiao M."/>
            <person name="Xu Y."/>
            <person name="Yan Q."/>
            <person name="Zhang L."/>
        </authorList>
    </citation>
    <scope>NUCLEOTIDE SEQUENCE [LARGE SCALE GENOMIC DNA]</scope>
    <source>
        <strain evidence="2 3">19XY460</strain>
    </source>
</reference>
<feature type="transmembrane region" description="Helical" evidence="1">
    <location>
        <begin position="180"/>
        <end position="199"/>
    </location>
</feature>
<organism evidence="2 3">
    <name type="scientific">Australozyma saopauloensis</name>
    <dbReference type="NCBI Taxonomy" id="291208"/>
    <lineage>
        <taxon>Eukaryota</taxon>
        <taxon>Fungi</taxon>
        <taxon>Dikarya</taxon>
        <taxon>Ascomycota</taxon>
        <taxon>Saccharomycotina</taxon>
        <taxon>Pichiomycetes</taxon>
        <taxon>Metschnikowiaceae</taxon>
        <taxon>Australozyma</taxon>
    </lineage>
</organism>
<dbReference type="Proteomes" id="UP001338582">
    <property type="component" value="Chromosome 3"/>
</dbReference>
<feature type="transmembrane region" description="Helical" evidence="1">
    <location>
        <begin position="140"/>
        <end position="159"/>
    </location>
</feature>
<keyword evidence="1" id="KW-0472">Membrane</keyword>
<feature type="transmembrane region" description="Helical" evidence="1">
    <location>
        <begin position="211"/>
        <end position="231"/>
    </location>
</feature>
<dbReference type="GeneID" id="88173665"/>
<gene>
    <name evidence="2" type="ORF">PUMCH_002601</name>
</gene>
<evidence type="ECO:0000256" key="1">
    <source>
        <dbReference type="SAM" id="Phobius"/>
    </source>
</evidence>
<dbReference type="AlphaFoldDB" id="A0AAX4HBX3"/>
<feature type="transmembrane region" description="Helical" evidence="1">
    <location>
        <begin position="36"/>
        <end position="60"/>
    </location>
</feature>
<protein>
    <submittedName>
        <fullName evidence="2">Uncharacterized protein</fullName>
    </submittedName>
</protein>
<feature type="transmembrane region" description="Helical" evidence="1">
    <location>
        <begin position="113"/>
        <end position="134"/>
    </location>
</feature>